<feature type="transmembrane region" description="Helical" evidence="5">
    <location>
        <begin position="128"/>
        <end position="150"/>
    </location>
</feature>
<feature type="transmembrane region" description="Helical" evidence="5">
    <location>
        <begin position="369"/>
        <end position="390"/>
    </location>
</feature>
<evidence type="ECO:0000313" key="8">
    <source>
        <dbReference type="EMBL" id="RVT87746.1"/>
    </source>
</evidence>
<reference evidence="8 9" key="1">
    <citation type="submission" date="2019-01" db="EMBL/GenBank/DDBJ databases">
        <authorList>
            <person name="Chen W.-M."/>
        </authorList>
    </citation>
    <scope>NUCLEOTIDE SEQUENCE [LARGE SCALE GENOMIC DNA]</scope>
    <source>
        <strain evidence="8 9">CCP-18</strain>
    </source>
</reference>
<dbReference type="NCBIfam" id="TIGR03097">
    <property type="entry name" value="PEP_O_lig_1"/>
    <property type="match status" value="1"/>
</dbReference>
<protein>
    <submittedName>
        <fullName evidence="8">Putative O-glycosylation ligase, exosortase A system-associated</fullName>
    </submittedName>
</protein>
<feature type="transmembrane region" description="Helical" evidence="5">
    <location>
        <begin position="76"/>
        <end position="95"/>
    </location>
</feature>
<evidence type="ECO:0000259" key="6">
    <source>
        <dbReference type="Pfam" id="PF04932"/>
    </source>
</evidence>
<dbReference type="GO" id="GO:0016874">
    <property type="term" value="F:ligase activity"/>
    <property type="evidence" value="ECO:0007669"/>
    <property type="project" value="UniProtKB-KW"/>
</dbReference>
<dbReference type="AlphaFoldDB" id="A0A3S2XVU0"/>
<dbReference type="Proteomes" id="UP000288587">
    <property type="component" value="Unassembled WGS sequence"/>
</dbReference>
<keyword evidence="2 5" id="KW-0812">Transmembrane</keyword>
<evidence type="ECO:0000256" key="2">
    <source>
        <dbReference type="ARBA" id="ARBA00022692"/>
    </source>
</evidence>
<feature type="domain" description="O-antigen ligase-related" evidence="6">
    <location>
        <begin position="201"/>
        <end position="338"/>
    </location>
</feature>
<keyword evidence="9" id="KW-1185">Reference proteome</keyword>
<dbReference type="InterPro" id="IPR017528">
    <property type="entry name" value="CHP03097O-antigen_lig-rel"/>
</dbReference>
<keyword evidence="4 5" id="KW-0472">Membrane</keyword>
<feature type="transmembrane region" description="Helical" evidence="5">
    <location>
        <begin position="330"/>
        <end position="349"/>
    </location>
</feature>
<evidence type="ECO:0000313" key="9">
    <source>
        <dbReference type="Proteomes" id="UP000288587"/>
    </source>
</evidence>
<proteinExistence type="predicted"/>
<dbReference type="InterPro" id="IPR051533">
    <property type="entry name" value="WaaL-like"/>
</dbReference>
<name>A0A3S2XVU0_9BURK</name>
<comment type="caution">
    <text evidence="8">The sequence shown here is derived from an EMBL/GenBank/DDBJ whole genome shotgun (WGS) entry which is preliminary data.</text>
</comment>
<evidence type="ECO:0000256" key="3">
    <source>
        <dbReference type="ARBA" id="ARBA00022989"/>
    </source>
</evidence>
<evidence type="ECO:0000259" key="7">
    <source>
        <dbReference type="Pfam" id="PF19358"/>
    </source>
</evidence>
<comment type="subcellular location">
    <subcellularLocation>
        <location evidence="1">Membrane</location>
        <topology evidence="1">Multi-pass membrane protein</topology>
    </subcellularLocation>
</comment>
<keyword evidence="8" id="KW-0436">Ligase</keyword>
<feature type="transmembrane region" description="Helical" evidence="5">
    <location>
        <begin position="237"/>
        <end position="254"/>
    </location>
</feature>
<dbReference type="PANTHER" id="PTHR37422">
    <property type="entry name" value="TEICHURONIC ACID BIOSYNTHESIS PROTEIN TUAE"/>
    <property type="match status" value="1"/>
</dbReference>
<dbReference type="Pfam" id="PF19358">
    <property type="entry name" value="DUF5935"/>
    <property type="match status" value="1"/>
</dbReference>
<dbReference type="GO" id="GO:0016020">
    <property type="term" value="C:membrane"/>
    <property type="evidence" value="ECO:0007669"/>
    <property type="project" value="UniProtKB-SubCell"/>
</dbReference>
<evidence type="ECO:0000256" key="5">
    <source>
        <dbReference type="SAM" id="Phobius"/>
    </source>
</evidence>
<evidence type="ECO:0000256" key="4">
    <source>
        <dbReference type="ARBA" id="ARBA00023136"/>
    </source>
</evidence>
<evidence type="ECO:0000256" key="1">
    <source>
        <dbReference type="ARBA" id="ARBA00004141"/>
    </source>
</evidence>
<feature type="transmembrane region" description="Helical" evidence="5">
    <location>
        <begin position="41"/>
        <end position="64"/>
    </location>
</feature>
<feature type="transmembrane region" description="Helical" evidence="5">
    <location>
        <begin position="198"/>
        <end position="231"/>
    </location>
</feature>
<sequence length="437" mass="48489">MRDLVIVAIVAWGCLHAIRRPWIGLLVWIWLSMMNPHRYAYGFAFTAPLAQVTAIAVFIGLLVGKDRISQPLRGAPAVWFLLLTVWETLSWALGLDPSGDTAQWLKVIKVNVMVFMALLLLHTRYQIMAATAVLAGSLALLGIKGGIHTLMTGGGGRVWGPPGTFIGDNNEFALALVMTIPILRFLQMQMTGAWQRHAMTAVMVLCALSALGSQSRGALLAIGAMTLWLWWRGQRKLQLGLVLLVLGVGLVIFMPESWTDRMSTINQYQEDRSAMGRISAWWNAWNLAKDYPFGVGFNAARPELFARYSPYPDMVHAAHSIYFQVLGNHGYVGLLIFLALWVSTWRTAGRLIKLGSKDPDLAWLKDFGGMLQVSYIAFLVGGAFLSLVYFDFPYYLMALAVVAHQWASRRSQWPDPVKVPAWQSALGWVKNPKGAAA</sequence>
<dbReference type="Pfam" id="PF04932">
    <property type="entry name" value="Wzy_C"/>
    <property type="match status" value="1"/>
</dbReference>
<dbReference type="OrthoDB" id="9772644at2"/>
<feature type="transmembrane region" description="Helical" evidence="5">
    <location>
        <begin position="101"/>
        <end position="121"/>
    </location>
</feature>
<dbReference type="InterPro" id="IPR045979">
    <property type="entry name" value="DUF5935"/>
</dbReference>
<dbReference type="RefSeq" id="WP_127680234.1">
    <property type="nucleotide sequence ID" value="NZ_SACM01000001.1"/>
</dbReference>
<feature type="domain" description="DUF5935" evidence="7">
    <location>
        <begin position="1"/>
        <end position="186"/>
    </location>
</feature>
<keyword evidence="3 5" id="KW-1133">Transmembrane helix</keyword>
<feature type="transmembrane region" description="Helical" evidence="5">
    <location>
        <begin position="170"/>
        <end position="186"/>
    </location>
</feature>
<organism evidence="8 9">
    <name type="scientific">Inhella crocodyli</name>
    <dbReference type="NCBI Taxonomy" id="2499851"/>
    <lineage>
        <taxon>Bacteria</taxon>
        <taxon>Pseudomonadati</taxon>
        <taxon>Pseudomonadota</taxon>
        <taxon>Betaproteobacteria</taxon>
        <taxon>Burkholderiales</taxon>
        <taxon>Sphaerotilaceae</taxon>
        <taxon>Inhella</taxon>
    </lineage>
</organism>
<accession>A0A3S2XVU0</accession>
<dbReference type="PANTHER" id="PTHR37422:SF13">
    <property type="entry name" value="LIPOPOLYSACCHARIDE BIOSYNTHESIS PROTEIN PA4999-RELATED"/>
    <property type="match status" value="1"/>
</dbReference>
<dbReference type="EMBL" id="SACM01000001">
    <property type="protein sequence ID" value="RVT87746.1"/>
    <property type="molecule type" value="Genomic_DNA"/>
</dbReference>
<dbReference type="InterPro" id="IPR007016">
    <property type="entry name" value="O-antigen_ligase-rel_domated"/>
</dbReference>
<gene>
    <name evidence="8" type="ORF">EOD73_01590</name>
</gene>